<evidence type="ECO:0000313" key="10">
    <source>
        <dbReference type="EMBL" id="RQP24499.1"/>
    </source>
</evidence>
<dbReference type="Pfam" id="PF02518">
    <property type="entry name" value="HATPase_c"/>
    <property type="match status" value="1"/>
</dbReference>
<dbReference type="AlphaFoldDB" id="A0A3N7JUB7"/>
<dbReference type="InterPro" id="IPR004358">
    <property type="entry name" value="Sig_transdc_His_kin-like_C"/>
</dbReference>
<gene>
    <name evidence="10" type="ORF">DZC73_14540</name>
</gene>
<dbReference type="OrthoDB" id="9803824at2"/>
<dbReference type="InterPro" id="IPR036890">
    <property type="entry name" value="HATPase_C_sf"/>
</dbReference>
<evidence type="ECO:0000256" key="6">
    <source>
        <dbReference type="PROSITE-ProRule" id="PRU00169"/>
    </source>
</evidence>
<dbReference type="SMART" id="SM00387">
    <property type="entry name" value="HATPase_c"/>
    <property type="match status" value="1"/>
</dbReference>
<dbReference type="Gene3D" id="3.30.565.10">
    <property type="entry name" value="Histidine kinase-like ATPase, C-terminal domain"/>
    <property type="match status" value="1"/>
</dbReference>
<comment type="catalytic activity">
    <reaction evidence="1">
        <text>ATP + protein L-histidine = ADP + protein N-phospho-L-histidine.</text>
        <dbReference type="EC" id="2.7.13.3"/>
    </reaction>
</comment>
<dbReference type="InterPro" id="IPR029016">
    <property type="entry name" value="GAF-like_dom_sf"/>
</dbReference>
<dbReference type="InterPro" id="IPR013656">
    <property type="entry name" value="PAS_4"/>
</dbReference>
<dbReference type="InterPro" id="IPR003018">
    <property type="entry name" value="GAF"/>
</dbReference>
<accession>A0A3N7JUB7</accession>
<dbReference type="PROSITE" id="PS50110">
    <property type="entry name" value="RESPONSE_REGULATORY"/>
    <property type="match status" value="1"/>
</dbReference>
<dbReference type="PROSITE" id="PS50109">
    <property type="entry name" value="HIS_KIN"/>
    <property type="match status" value="1"/>
</dbReference>
<dbReference type="PROSITE" id="PS50113">
    <property type="entry name" value="PAC"/>
    <property type="match status" value="2"/>
</dbReference>
<feature type="modified residue" description="4-aspartylphosphate" evidence="6">
    <location>
        <position position="866"/>
    </location>
</feature>
<dbReference type="SUPFAM" id="SSF55781">
    <property type="entry name" value="GAF domain-like"/>
    <property type="match status" value="1"/>
</dbReference>
<dbReference type="Pfam" id="PF00072">
    <property type="entry name" value="Response_reg"/>
    <property type="match status" value="1"/>
</dbReference>
<dbReference type="EMBL" id="QUSW01000003">
    <property type="protein sequence ID" value="RQP24499.1"/>
    <property type="molecule type" value="Genomic_DNA"/>
</dbReference>
<dbReference type="Gene3D" id="3.40.50.2300">
    <property type="match status" value="1"/>
</dbReference>
<evidence type="ECO:0000256" key="3">
    <source>
        <dbReference type="ARBA" id="ARBA00022553"/>
    </source>
</evidence>
<dbReference type="Gene3D" id="1.10.287.130">
    <property type="match status" value="1"/>
</dbReference>
<dbReference type="InterPro" id="IPR011006">
    <property type="entry name" value="CheY-like_superfamily"/>
</dbReference>
<feature type="domain" description="Histidine kinase" evidence="7">
    <location>
        <begin position="572"/>
        <end position="790"/>
    </location>
</feature>
<dbReference type="Proteomes" id="UP000267464">
    <property type="component" value="Unassembled WGS sequence"/>
</dbReference>
<dbReference type="SUPFAM" id="SSF55785">
    <property type="entry name" value="PYP-like sensor domain (PAS domain)"/>
    <property type="match status" value="3"/>
</dbReference>
<dbReference type="SUPFAM" id="SSF55874">
    <property type="entry name" value="ATPase domain of HSP90 chaperone/DNA topoisomerase II/histidine kinase"/>
    <property type="match status" value="1"/>
</dbReference>
<dbReference type="Pfam" id="PF08447">
    <property type="entry name" value="PAS_3"/>
    <property type="match status" value="2"/>
</dbReference>
<keyword evidence="5" id="KW-0418">Kinase</keyword>
<evidence type="ECO:0000313" key="11">
    <source>
        <dbReference type="Proteomes" id="UP000267464"/>
    </source>
</evidence>
<dbReference type="PANTHER" id="PTHR43047:SF72">
    <property type="entry name" value="OSMOSENSING HISTIDINE PROTEIN KINASE SLN1"/>
    <property type="match status" value="1"/>
</dbReference>
<evidence type="ECO:0000256" key="1">
    <source>
        <dbReference type="ARBA" id="ARBA00000085"/>
    </source>
</evidence>
<dbReference type="InterPro" id="IPR013655">
    <property type="entry name" value="PAS_fold_3"/>
</dbReference>
<dbReference type="Gene3D" id="3.30.450.20">
    <property type="entry name" value="PAS domain"/>
    <property type="match status" value="3"/>
</dbReference>
<dbReference type="Gene3D" id="3.30.450.40">
    <property type="match status" value="1"/>
</dbReference>
<dbReference type="SMART" id="SM00091">
    <property type="entry name" value="PAS"/>
    <property type="match status" value="2"/>
</dbReference>
<dbReference type="InterPro" id="IPR035965">
    <property type="entry name" value="PAS-like_dom_sf"/>
</dbReference>
<dbReference type="CDD" id="cd00130">
    <property type="entry name" value="PAS"/>
    <property type="match status" value="3"/>
</dbReference>
<dbReference type="SMART" id="SM00065">
    <property type="entry name" value="GAF"/>
    <property type="match status" value="1"/>
</dbReference>
<dbReference type="PANTHER" id="PTHR43047">
    <property type="entry name" value="TWO-COMPONENT HISTIDINE PROTEIN KINASE"/>
    <property type="match status" value="1"/>
</dbReference>
<dbReference type="RefSeq" id="WP_124541034.1">
    <property type="nucleotide sequence ID" value="NZ_QUSW01000003.1"/>
</dbReference>
<keyword evidence="11" id="KW-1185">Reference proteome</keyword>
<dbReference type="InterPro" id="IPR036097">
    <property type="entry name" value="HisK_dim/P_sf"/>
</dbReference>
<dbReference type="Pfam" id="PF00512">
    <property type="entry name" value="HisKA"/>
    <property type="match status" value="1"/>
</dbReference>
<dbReference type="SMART" id="SM00448">
    <property type="entry name" value="REC"/>
    <property type="match status" value="1"/>
</dbReference>
<organism evidence="10 11">
    <name type="scientific">Piscinibacter terrae</name>
    <dbReference type="NCBI Taxonomy" id="2496871"/>
    <lineage>
        <taxon>Bacteria</taxon>
        <taxon>Pseudomonadati</taxon>
        <taxon>Pseudomonadota</taxon>
        <taxon>Betaproteobacteria</taxon>
        <taxon>Burkholderiales</taxon>
        <taxon>Sphaerotilaceae</taxon>
        <taxon>Piscinibacter</taxon>
    </lineage>
</organism>
<dbReference type="InterPro" id="IPR000700">
    <property type="entry name" value="PAS-assoc_C"/>
</dbReference>
<dbReference type="SUPFAM" id="SSF52172">
    <property type="entry name" value="CheY-like"/>
    <property type="match status" value="1"/>
</dbReference>
<dbReference type="NCBIfam" id="TIGR00229">
    <property type="entry name" value="sensory_box"/>
    <property type="match status" value="2"/>
</dbReference>
<proteinExistence type="predicted"/>
<dbReference type="EC" id="2.7.13.3" evidence="2"/>
<dbReference type="InterPro" id="IPR001610">
    <property type="entry name" value="PAC"/>
</dbReference>
<dbReference type="InterPro" id="IPR003661">
    <property type="entry name" value="HisK_dim/P_dom"/>
</dbReference>
<dbReference type="GO" id="GO:0005886">
    <property type="term" value="C:plasma membrane"/>
    <property type="evidence" value="ECO:0007669"/>
    <property type="project" value="TreeGrafter"/>
</dbReference>
<evidence type="ECO:0000259" key="7">
    <source>
        <dbReference type="PROSITE" id="PS50109"/>
    </source>
</evidence>
<feature type="domain" description="PAC" evidence="9">
    <location>
        <begin position="376"/>
        <end position="427"/>
    </location>
</feature>
<dbReference type="Pfam" id="PF08448">
    <property type="entry name" value="PAS_4"/>
    <property type="match status" value="1"/>
</dbReference>
<keyword evidence="3 6" id="KW-0597">Phosphoprotein</keyword>
<dbReference type="Pfam" id="PF01590">
    <property type="entry name" value="GAF"/>
    <property type="match status" value="1"/>
</dbReference>
<dbReference type="GO" id="GO:0009927">
    <property type="term" value="F:histidine phosphotransfer kinase activity"/>
    <property type="evidence" value="ECO:0007669"/>
    <property type="project" value="TreeGrafter"/>
</dbReference>
<evidence type="ECO:0000259" key="9">
    <source>
        <dbReference type="PROSITE" id="PS50113"/>
    </source>
</evidence>
<sequence length="934" mass="103728">MQSPPIPHDEARRMAVLRELGVLDSDAEASFDSLVHTASRLTHCPISLLSFVDDTRQWFKARVGLDVCETPREFSFCGHAILEEGLFQVNDTLADPRFADNPLVTGPPFIRFYAGMPIVFNGVRLGTLNVIDRQPRTLSADEVEALRHLTRIASDLLRSRQRLAAFNEERHRLLDFARASGDWMWETDAQLRHSWVSDGVEAVLGCPPSSLIGQLLTAAPVTTEEGFGQPDAAGFAALLRRREPFSRVVTEQRTTSGLAYVSRSAVPVFDDHQQFRGYRGTARDITAQVRAARRSRTHDILLRKLSSQVPGAIFQFRMDVAGHFSYPYASEGLKELFGMDMPIEGEVSTPLRVVHPDDRAGFMDAIRESALRLAHFHREYRIVRGDGSLRWLETRATPERLDDGGTLWHGFTADVTERKEIEIALRRSEERWEMAADAAGIGIAEVDLGSKLMSMDRRACINHGLPYPLQGYTMGQWVETIDRSDREAVQAGFQHALATRTTLETRCRLVRPDGSEVMLEITARGRYDPQGQPTSLVGTCRDVTAQHAVDRLQRDKEAAERANRAKSEFLSRVSHELRTPLNGILGFAQVMALDRVDTLAPAQQRRLHSVESAGRRLLGLINDVLDLTRIESEDFSLRAISVDAWAAIRDCADLIQPLADEACIRLMPLGDRTPVWVKADPRGLEQVLVNLVSNAIKYNRPGGRVEFEVVPDGAQVRIGIRDEGRGLSLQQQASLFQPFNRLGAENTRTEGSGLGLVICQRLAMAMGGALHVNSRPGFGSTFSVELPAGTASAPQPQPQAGSVLQLPPLPATGPREVLYIEDEPLNMVLMEEVFRTQPEWTLLVADDGATGARIARESRPDLILIDMNLPDTNGLALIRRLRQDPSTRQLKCIALSADAMREQIDAALAAGFDDYWTKPIDIRRVLSDLGRLLA</sequence>
<dbReference type="CDD" id="cd00082">
    <property type="entry name" value="HisKA"/>
    <property type="match status" value="1"/>
</dbReference>
<evidence type="ECO:0000259" key="8">
    <source>
        <dbReference type="PROSITE" id="PS50110"/>
    </source>
</evidence>
<dbReference type="SUPFAM" id="SSF47384">
    <property type="entry name" value="Homodimeric domain of signal transducing histidine kinase"/>
    <property type="match status" value="1"/>
</dbReference>
<name>A0A3N7JUB7_9BURK</name>
<feature type="domain" description="PAC" evidence="9">
    <location>
        <begin position="503"/>
        <end position="555"/>
    </location>
</feature>
<dbReference type="InterPro" id="IPR000014">
    <property type="entry name" value="PAS"/>
</dbReference>
<reference evidence="10 11" key="1">
    <citation type="submission" date="2018-08" db="EMBL/GenBank/DDBJ databases">
        <authorList>
            <person name="Khan S.A."/>
            <person name="Jeon C.O."/>
            <person name="Chun B.H."/>
            <person name="Jeong S.E."/>
        </authorList>
    </citation>
    <scope>NUCLEOTIDE SEQUENCE [LARGE SCALE GENOMIC DNA]</scope>
    <source>
        <strain evidence="10 11">S-16</strain>
    </source>
</reference>
<feature type="domain" description="Response regulatory" evidence="8">
    <location>
        <begin position="816"/>
        <end position="933"/>
    </location>
</feature>
<dbReference type="InterPro" id="IPR005467">
    <property type="entry name" value="His_kinase_dom"/>
</dbReference>
<keyword evidence="4" id="KW-0808">Transferase</keyword>
<dbReference type="PRINTS" id="PR00344">
    <property type="entry name" value="BCTRLSENSOR"/>
</dbReference>
<protein>
    <recommendedName>
        <fullName evidence="2">histidine kinase</fullName>
        <ecNumber evidence="2">2.7.13.3</ecNumber>
    </recommendedName>
</protein>
<evidence type="ECO:0000256" key="5">
    <source>
        <dbReference type="ARBA" id="ARBA00022777"/>
    </source>
</evidence>
<evidence type="ECO:0000256" key="2">
    <source>
        <dbReference type="ARBA" id="ARBA00012438"/>
    </source>
</evidence>
<dbReference type="SMART" id="SM00086">
    <property type="entry name" value="PAC"/>
    <property type="match status" value="3"/>
</dbReference>
<dbReference type="InterPro" id="IPR003594">
    <property type="entry name" value="HATPase_dom"/>
</dbReference>
<dbReference type="GO" id="GO:0000155">
    <property type="term" value="F:phosphorelay sensor kinase activity"/>
    <property type="evidence" value="ECO:0007669"/>
    <property type="project" value="InterPro"/>
</dbReference>
<evidence type="ECO:0000256" key="4">
    <source>
        <dbReference type="ARBA" id="ARBA00022679"/>
    </source>
</evidence>
<reference evidence="10 11" key="2">
    <citation type="submission" date="2018-12" db="EMBL/GenBank/DDBJ databases">
        <title>Rhizobacter gummiphilus sp. nov., a rubber-degrading bacterium isolated from the soil of a botanical garden in Japan.</title>
        <authorList>
            <person name="Shunsuke S.S."/>
        </authorList>
    </citation>
    <scope>NUCLEOTIDE SEQUENCE [LARGE SCALE GENOMIC DNA]</scope>
    <source>
        <strain evidence="10 11">S-16</strain>
    </source>
</reference>
<comment type="caution">
    <text evidence="10">The sequence shown here is derived from an EMBL/GenBank/DDBJ whole genome shotgun (WGS) entry which is preliminary data.</text>
</comment>
<dbReference type="InterPro" id="IPR001789">
    <property type="entry name" value="Sig_transdc_resp-reg_receiver"/>
</dbReference>
<dbReference type="SMART" id="SM00388">
    <property type="entry name" value="HisKA"/>
    <property type="match status" value="1"/>
</dbReference>